<dbReference type="RefSeq" id="XP_014251632.1">
    <property type="nucleotide sequence ID" value="XM_014396146.1"/>
</dbReference>
<keyword evidence="2" id="KW-0472">Membrane</keyword>
<keyword evidence="2" id="KW-0812">Transmembrane</keyword>
<evidence type="ECO:0000313" key="4">
    <source>
        <dbReference type="Proteomes" id="UP000494040"/>
    </source>
</evidence>
<dbReference type="Proteomes" id="UP000494040">
    <property type="component" value="Unassembled WGS sequence"/>
</dbReference>
<feature type="transmembrane region" description="Helical" evidence="2">
    <location>
        <begin position="12"/>
        <end position="30"/>
    </location>
</feature>
<evidence type="ECO:0000256" key="1">
    <source>
        <dbReference type="SAM" id="MobiDB-lite"/>
    </source>
</evidence>
<protein>
    <submittedName>
        <fullName evidence="3">Uncharacterized protein</fullName>
    </submittedName>
</protein>
<feature type="transmembrane region" description="Helical" evidence="2">
    <location>
        <begin position="99"/>
        <end position="120"/>
    </location>
</feature>
<dbReference type="OrthoDB" id="10607086at2759"/>
<dbReference type="EnsemblMetazoa" id="XM_014396146.1">
    <property type="protein sequence ID" value="XP_014251632.1"/>
    <property type="gene ID" value="LOC106667894"/>
</dbReference>
<keyword evidence="4" id="KW-1185">Reference proteome</keyword>
<proteinExistence type="predicted"/>
<keyword evidence="2" id="KW-1133">Transmembrane helix</keyword>
<dbReference type="AlphaFoldDB" id="A0A8I6RSC3"/>
<dbReference type="GeneID" id="106667894"/>
<evidence type="ECO:0000256" key="2">
    <source>
        <dbReference type="SAM" id="Phobius"/>
    </source>
</evidence>
<organism evidence="3 4">
    <name type="scientific">Cimex lectularius</name>
    <name type="common">Bed bug</name>
    <name type="synonym">Acanthia lectularia</name>
    <dbReference type="NCBI Taxonomy" id="79782"/>
    <lineage>
        <taxon>Eukaryota</taxon>
        <taxon>Metazoa</taxon>
        <taxon>Ecdysozoa</taxon>
        <taxon>Arthropoda</taxon>
        <taxon>Hexapoda</taxon>
        <taxon>Insecta</taxon>
        <taxon>Pterygota</taxon>
        <taxon>Neoptera</taxon>
        <taxon>Paraneoptera</taxon>
        <taxon>Hemiptera</taxon>
        <taxon>Heteroptera</taxon>
        <taxon>Panheteroptera</taxon>
        <taxon>Cimicomorpha</taxon>
        <taxon>Cimicidae</taxon>
        <taxon>Cimex</taxon>
    </lineage>
</organism>
<feature type="transmembrane region" description="Helical" evidence="2">
    <location>
        <begin position="71"/>
        <end position="93"/>
    </location>
</feature>
<accession>A0A8I6RSC3</accession>
<feature type="region of interest" description="Disordered" evidence="1">
    <location>
        <begin position="147"/>
        <end position="166"/>
    </location>
</feature>
<evidence type="ECO:0000313" key="3">
    <source>
        <dbReference type="EnsemblMetazoa" id="XP_014251632.1"/>
    </source>
</evidence>
<name>A0A8I6RSC3_CIMLE</name>
<reference evidence="3" key="1">
    <citation type="submission" date="2022-01" db="UniProtKB">
        <authorList>
            <consortium name="EnsemblMetazoa"/>
        </authorList>
    </citation>
    <scope>IDENTIFICATION</scope>
</reference>
<sequence>MGSARVKIVGWALFFYSLFQILLFLLTFAFHKDPDWISLFKMMNNLIIFSSAFQLNIAVKKDNMTIVNVSEIMLISTLVGFVLYTIILLIMFIKENRYGLPFVVFLLQRTLFFLLIFIALQTIRPYRKFRERIQKNAVWPNRLDDFETEDENNKTGPEAMRKPQSGWTRVDGDIGQRYIYNPPAPIPVPQTFDICNQWPNFVPPNFYPPPLARTEDGEPYGGSERNLAAYPRPPAPPMIPQGYSPIESPAMGPASYLAGPPFPNQYGTPDRPACWIKCNQY</sequence>
<feature type="transmembrane region" description="Helical" evidence="2">
    <location>
        <begin position="36"/>
        <end position="59"/>
    </location>
</feature>